<keyword evidence="1" id="KW-0479">Metal-binding</keyword>
<sequence length="688" mass="74952">MQAQVEQLSVPVQTHYERRYGVYMASRATSFASSPPSHSNTPSTLSGIVSHGTSVSEVSADEDIIIFDSTGIVTGPIPSLRPISIGIYRQHKGAVRKIELPPIVTDLKGYKKGVLPKLTVAGSTERGRTKDREQAAGAGGLLKVPEDPRHGRSGTRPRVLAMQKPRLSLEAPATFPQKSMPPHQSQPILSRDIHAGEDTIDHDRPDLLCPPPAPKPPSLLLRIPVPVASSPTPKLSTQLQLTPIAQALPNLVVSDASSEKVNKSPQPYLRLVSLQLRSKVYHTNMTRSDEIVSKPVLSQLVTTDLANYRHNAQAAAAQQALAQSSRKKENDSNTSRPGLFNRKAVHRSPARALDNEHESRSRVSSGSSAGSHSHNRRPEPQEGSPIRPTWLKRKARGVVSMVSGCIKDPEGRQGRNREGASTTTAIPVVPVAAPSDSESGSDSENVEGRNSATRRRRNRDIIKERVRKLFGHHVAGIEFDSPGLEEHWVYVERCLEQPNTSAVDMLAATGLPFGASPPRSARIQEAPAIINIAPSNSSTDSGPETTFPVTGWSPSIERRSHSIQIVDPEVSPLDGDVAESEWHLVLDQNILIKEVDIGCYRDWAGYGAEKQCGICLEDYQPDDAVLRLASCSHWLHQDCLQQWFKSSRTCPVCRQEIGLQAKSESLQPASSIRPIFSVSPSVYGSSLS</sequence>
<dbReference type="SMART" id="SM00184">
    <property type="entry name" value="RING"/>
    <property type="match status" value="1"/>
</dbReference>
<gene>
    <name evidence="7" type="ORF">CVT24_005408</name>
</gene>
<dbReference type="Gene3D" id="3.30.40.10">
    <property type="entry name" value="Zinc/RING finger domain, C3HC4 (zinc finger)"/>
    <property type="match status" value="1"/>
</dbReference>
<organism evidence="7 8">
    <name type="scientific">Panaeolus cyanescens</name>
    <dbReference type="NCBI Taxonomy" id="181874"/>
    <lineage>
        <taxon>Eukaryota</taxon>
        <taxon>Fungi</taxon>
        <taxon>Dikarya</taxon>
        <taxon>Basidiomycota</taxon>
        <taxon>Agaricomycotina</taxon>
        <taxon>Agaricomycetes</taxon>
        <taxon>Agaricomycetidae</taxon>
        <taxon>Agaricales</taxon>
        <taxon>Agaricineae</taxon>
        <taxon>Galeropsidaceae</taxon>
        <taxon>Panaeolus</taxon>
    </lineage>
</organism>
<feature type="compositionally biased region" description="Low complexity" evidence="5">
    <location>
        <begin position="362"/>
        <end position="372"/>
    </location>
</feature>
<dbReference type="AlphaFoldDB" id="A0A409Y932"/>
<dbReference type="Pfam" id="PF13639">
    <property type="entry name" value="zf-RING_2"/>
    <property type="match status" value="1"/>
</dbReference>
<evidence type="ECO:0000256" key="5">
    <source>
        <dbReference type="SAM" id="MobiDB-lite"/>
    </source>
</evidence>
<dbReference type="InterPro" id="IPR011016">
    <property type="entry name" value="Znf_RING-CH"/>
</dbReference>
<name>A0A409Y932_9AGAR</name>
<dbReference type="Proteomes" id="UP000284842">
    <property type="component" value="Unassembled WGS sequence"/>
</dbReference>
<proteinExistence type="predicted"/>
<accession>A0A409Y932</accession>
<evidence type="ECO:0000259" key="6">
    <source>
        <dbReference type="PROSITE" id="PS50089"/>
    </source>
</evidence>
<keyword evidence="8" id="KW-1185">Reference proteome</keyword>
<dbReference type="PANTHER" id="PTHR14155:SF627">
    <property type="entry name" value="OS06G0192800 PROTEIN"/>
    <property type="match status" value="1"/>
</dbReference>
<evidence type="ECO:0000256" key="4">
    <source>
        <dbReference type="PROSITE-ProRule" id="PRU00175"/>
    </source>
</evidence>
<dbReference type="PANTHER" id="PTHR14155">
    <property type="entry name" value="RING FINGER DOMAIN-CONTAINING"/>
    <property type="match status" value="1"/>
</dbReference>
<evidence type="ECO:0000256" key="3">
    <source>
        <dbReference type="ARBA" id="ARBA00022833"/>
    </source>
</evidence>
<feature type="region of interest" description="Disordered" evidence="5">
    <location>
        <begin position="122"/>
        <end position="156"/>
    </location>
</feature>
<dbReference type="GO" id="GO:0008270">
    <property type="term" value="F:zinc ion binding"/>
    <property type="evidence" value="ECO:0007669"/>
    <property type="project" value="UniProtKB-KW"/>
</dbReference>
<feature type="region of interest" description="Disordered" evidence="5">
    <location>
        <begin position="316"/>
        <end position="458"/>
    </location>
</feature>
<dbReference type="InParanoid" id="A0A409Y932"/>
<comment type="caution">
    <text evidence="7">The sequence shown here is derived from an EMBL/GenBank/DDBJ whole genome shotgun (WGS) entry which is preliminary data.</text>
</comment>
<dbReference type="EMBL" id="NHTK01001358">
    <property type="protein sequence ID" value="PPQ99421.1"/>
    <property type="molecule type" value="Genomic_DNA"/>
</dbReference>
<dbReference type="OrthoDB" id="8062037at2759"/>
<evidence type="ECO:0000256" key="2">
    <source>
        <dbReference type="ARBA" id="ARBA00022771"/>
    </source>
</evidence>
<evidence type="ECO:0000313" key="8">
    <source>
        <dbReference type="Proteomes" id="UP000284842"/>
    </source>
</evidence>
<dbReference type="SMART" id="SM00744">
    <property type="entry name" value="RINGv"/>
    <property type="match status" value="1"/>
</dbReference>
<feature type="compositionally biased region" description="Basic and acidic residues" evidence="5">
    <location>
        <begin position="125"/>
        <end position="134"/>
    </location>
</feature>
<dbReference type="InterPro" id="IPR001841">
    <property type="entry name" value="Znf_RING"/>
</dbReference>
<dbReference type="PROSITE" id="PS01121">
    <property type="entry name" value="CASPASE_HIS"/>
    <property type="match status" value="1"/>
</dbReference>
<feature type="compositionally biased region" description="Basic and acidic residues" evidence="5">
    <location>
        <begin position="407"/>
        <end position="418"/>
    </location>
</feature>
<evidence type="ECO:0000313" key="7">
    <source>
        <dbReference type="EMBL" id="PPQ99421.1"/>
    </source>
</evidence>
<evidence type="ECO:0000256" key="1">
    <source>
        <dbReference type="ARBA" id="ARBA00022723"/>
    </source>
</evidence>
<dbReference type="SUPFAM" id="SSF57850">
    <property type="entry name" value="RING/U-box"/>
    <property type="match status" value="1"/>
</dbReference>
<keyword evidence="3" id="KW-0862">Zinc</keyword>
<feature type="domain" description="RING-type" evidence="6">
    <location>
        <begin position="612"/>
        <end position="654"/>
    </location>
</feature>
<reference evidence="7 8" key="1">
    <citation type="journal article" date="2018" name="Evol. Lett.">
        <title>Horizontal gene cluster transfer increased hallucinogenic mushroom diversity.</title>
        <authorList>
            <person name="Reynolds H.T."/>
            <person name="Vijayakumar V."/>
            <person name="Gluck-Thaler E."/>
            <person name="Korotkin H.B."/>
            <person name="Matheny P.B."/>
            <person name="Slot J.C."/>
        </authorList>
    </citation>
    <scope>NUCLEOTIDE SEQUENCE [LARGE SCALE GENOMIC DNA]</scope>
    <source>
        <strain evidence="7 8">2629</strain>
    </source>
</reference>
<dbReference type="InterPro" id="IPR016129">
    <property type="entry name" value="Caspase_his_AS"/>
</dbReference>
<dbReference type="PROSITE" id="PS50089">
    <property type="entry name" value="ZF_RING_2"/>
    <property type="match status" value="1"/>
</dbReference>
<dbReference type="STRING" id="181874.A0A409Y932"/>
<keyword evidence="2 4" id="KW-0863">Zinc-finger</keyword>
<protein>
    <recommendedName>
        <fullName evidence="6">RING-type domain-containing protein</fullName>
    </recommendedName>
</protein>
<dbReference type="InterPro" id="IPR013083">
    <property type="entry name" value="Znf_RING/FYVE/PHD"/>
</dbReference>
<dbReference type="InterPro" id="IPR053238">
    <property type="entry name" value="RING-H2_zinc_finger"/>
</dbReference>